<name>A0A511MVQ5_DEIC1</name>
<gene>
    <name evidence="2" type="ORF">DC3_02870</name>
</gene>
<dbReference type="InterPro" id="IPR052537">
    <property type="entry name" value="Extradiol_RC_dioxygenase"/>
</dbReference>
<dbReference type="CDD" id="cd08347">
    <property type="entry name" value="PcpA_C_like"/>
    <property type="match status" value="1"/>
</dbReference>
<feature type="domain" description="VOC" evidence="1">
    <location>
        <begin position="7"/>
        <end position="131"/>
    </location>
</feature>
<dbReference type="PANTHER" id="PTHR36110:SF4">
    <property type="entry name" value="RING-CLEAVING DIOXYGENASE MHQA-RELATED"/>
    <property type="match status" value="1"/>
</dbReference>
<accession>A0A511MVQ5</accession>
<keyword evidence="3" id="KW-1185">Reference proteome</keyword>
<dbReference type="Gene3D" id="3.10.180.10">
    <property type="entry name" value="2,3-Dihydroxybiphenyl 1,2-Dioxygenase, domain 1"/>
    <property type="match status" value="2"/>
</dbReference>
<dbReference type="InterPro" id="IPR037523">
    <property type="entry name" value="VOC_core"/>
</dbReference>
<organism evidence="2 3">
    <name type="scientific">Deinococcus cellulosilyticus (strain DSM 18568 / NBRC 106333 / KACC 11606 / 5516J-15)</name>
    <dbReference type="NCBI Taxonomy" id="1223518"/>
    <lineage>
        <taxon>Bacteria</taxon>
        <taxon>Thermotogati</taxon>
        <taxon>Deinococcota</taxon>
        <taxon>Deinococci</taxon>
        <taxon>Deinococcales</taxon>
        <taxon>Deinococcaceae</taxon>
        <taxon>Deinococcus</taxon>
    </lineage>
</organism>
<dbReference type="PROSITE" id="PS51819">
    <property type="entry name" value="VOC"/>
    <property type="match status" value="2"/>
</dbReference>
<dbReference type="EMBL" id="BJXB01000001">
    <property type="protein sequence ID" value="GEM44652.1"/>
    <property type="molecule type" value="Genomic_DNA"/>
</dbReference>
<sequence length="325" mass="36814">MRNPVQGIHHITVLASNPQNNIDFYTRLLGQRLVKVTVNFDDPGTYHLYYGDRVGTPGTILTFFPWYGAKRGTRGNGEAVATAYSISRESLDYWRTHLNDSLISHTESTRFGETVLSFEDPDGMIVELITNPSDAVPVAWENSPIEPQHELRGFHSVTLWVDSNQSSKALLETHLGMRYLGAETDPEGTRHRYQGISDGVGLYVDVVERPGQPRGRSGAGTIHHVAMRTVDDSEQQEYMRYLFAKGYGVTQVQDRQYFHSIYFRDLSGVLFEIATDAPGFDVDEDVQELGKHLKLPAWYEPKREAIENHVRRIVNPEYGITIGNR</sequence>
<dbReference type="OrthoDB" id="9785698at2"/>
<dbReference type="SUPFAM" id="SSF54593">
    <property type="entry name" value="Glyoxalase/Bleomycin resistance protein/Dihydroxybiphenyl dioxygenase"/>
    <property type="match status" value="1"/>
</dbReference>
<dbReference type="PANTHER" id="PTHR36110">
    <property type="entry name" value="RING-CLEAVING DIOXYGENASE MHQE-RELATED"/>
    <property type="match status" value="1"/>
</dbReference>
<dbReference type="Pfam" id="PF00903">
    <property type="entry name" value="Glyoxalase"/>
    <property type="match status" value="2"/>
</dbReference>
<dbReference type="Proteomes" id="UP000321306">
    <property type="component" value="Unassembled WGS sequence"/>
</dbReference>
<dbReference type="RefSeq" id="WP_146881795.1">
    <property type="nucleotide sequence ID" value="NZ_BJXB01000001.1"/>
</dbReference>
<dbReference type="InterPro" id="IPR004360">
    <property type="entry name" value="Glyas_Fos-R_dOase_dom"/>
</dbReference>
<comment type="caution">
    <text evidence="2">The sequence shown here is derived from an EMBL/GenBank/DDBJ whole genome shotgun (WGS) entry which is preliminary data.</text>
</comment>
<dbReference type="AlphaFoldDB" id="A0A511MVQ5"/>
<evidence type="ECO:0000313" key="2">
    <source>
        <dbReference type="EMBL" id="GEM44652.1"/>
    </source>
</evidence>
<reference evidence="2 3" key="1">
    <citation type="submission" date="2019-07" db="EMBL/GenBank/DDBJ databases">
        <title>Whole genome shotgun sequence of Deinococcus cellulosilyticus NBRC 106333.</title>
        <authorList>
            <person name="Hosoyama A."/>
            <person name="Uohara A."/>
            <person name="Ohji S."/>
            <person name="Ichikawa N."/>
        </authorList>
    </citation>
    <scope>NUCLEOTIDE SEQUENCE [LARGE SCALE GENOMIC DNA]</scope>
    <source>
        <strain evidence="2 3">NBRC 106333</strain>
    </source>
</reference>
<evidence type="ECO:0000313" key="3">
    <source>
        <dbReference type="Proteomes" id="UP000321306"/>
    </source>
</evidence>
<feature type="domain" description="VOC" evidence="1">
    <location>
        <begin position="153"/>
        <end position="276"/>
    </location>
</feature>
<proteinExistence type="predicted"/>
<evidence type="ECO:0000259" key="1">
    <source>
        <dbReference type="PROSITE" id="PS51819"/>
    </source>
</evidence>
<protein>
    <submittedName>
        <fullName evidence="2">Diguanylate cyclase</fullName>
    </submittedName>
</protein>
<dbReference type="InterPro" id="IPR029068">
    <property type="entry name" value="Glyas_Bleomycin-R_OHBP_Dase"/>
</dbReference>